<dbReference type="RefSeq" id="WP_130477978.1">
    <property type="nucleotide sequence ID" value="NZ_SFCC01000013.1"/>
</dbReference>
<dbReference type="InterPro" id="IPR010610">
    <property type="entry name" value="EryCIII-like_C"/>
</dbReference>
<feature type="domain" description="Erythromycin biosynthesis protein CIII-like C-terminal" evidence="5">
    <location>
        <begin position="275"/>
        <end position="418"/>
    </location>
</feature>
<dbReference type="Gene3D" id="3.40.50.2000">
    <property type="entry name" value="Glycogen Phosphorylase B"/>
    <property type="match status" value="2"/>
</dbReference>
<dbReference type="GO" id="GO:0016758">
    <property type="term" value="F:hexosyltransferase activity"/>
    <property type="evidence" value="ECO:0007669"/>
    <property type="project" value="UniProtKB-ARBA"/>
</dbReference>
<gene>
    <name evidence="7" type="ORF">EWH70_25120</name>
</gene>
<proteinExistence type="inferred from homology"/>
<dbReference type="GO" id="GO:0017000">
    <property type="term" value="P:antibiotic biosynthetic process"/>
    <property type="evidence" value="ECO:0007669"/>
    <property type="project" value="UniProtKB-KW"/>
</dbReference>
<evidence type="ECO:0000259" key="5">
    <source>
        <dbReference type="Pfam" id="PF06722"/>
    </source>
</evidence>
<dbReference type="Pfam" id="PF06722">
    <property type="entry name" value="EryCIII-like_C"/>
    <property type="match status" value="1"/>
</dbReference>
<dbReference type="CDD" id="cd03784">
    <property type="entry name" value="GT1_Gtf-like"/>
    <property type="match status" value="1"/>
</dbReference>
<evidence type="ECO:0000313" key="8">
    <source>
        <dbReference type="Proteomes" id="UP000292003"/>
    </source>
</evidence>
<organism evidence="7 8">
    <name type="scientific">Amycolatopsis suaedae</name>
    <dbReference type="NCBI Taxonomy" id="2510978"/>
    <lineage>
        <taxon>Bacteria</taxon>
        <taxon>Bacillati</taxon>
        <taxon>Actinomycetota</taxon>
        <taxon>Actinomycetes</taxon>
        <taxon>Pseudonocardiales</taxon>
        <taxon>Pseudonocardiaceae</taxon>
        <taxon>Amycolatopsis</taxon>
    </lineage>
</organism>
<dbReference type="SUPFAM" id="SSF53756">
    <property type="entry name" value="UDP-Glycosyltransferase/glycogen phosphorylase"/>
    <property type="match status" value="1"/>
</dbReference>
<dbReference type="NCBIfam" id="TIGR04516">
    <property type="entry name" value="glycosyl_450act"/>
    <property type="match status" value="1"/>
</dbReference>
<dbReference type="Proteomes" id="UP000292003">
    <property type="component" value="Unassembled WGS sequence"/>
</dbReference>
<dbReference type="EMBL" id="SFCC01000013">
    <property type="protein sequence ID" value="RZQ61164.1"/>
    <property type="molecule type" value="Genomic_DNA"/>
</dbReference>
<evidence type="ECO:0000256" key="3">
    <source>
        <dbReference type="ARBA" id="ARBA00022679"/>
    </source>
</evidence>
<dbReference type="PANTHER" id="PTHR48050">
    <property type="entry name" value="STEROL 3-BETA-GLUCOSYLTRANSFERASE"/>
    <property type="match status" value="1"/>
</dbReference>
<evidence type="ECO:0000313" key="7">
    <source>
        <dbReference type="EMBL" id="RZQ61164.1"/>
    </source>
</evidence>
<evidence type="ECO:0000256" key="1">
    <source>
        <dbReference type="ARBA" id="ARBA00006962"/>
    </source>
</evidence>
<protein>
    <submittedName>
        <fullName evidence="7">Activator-dependent family glycosyltransferase</fullName>
    </submittedName>
</protein>
<dbReference type="InterPro" id="IPR030953">
    <property type="entry name" value="Glycosyl_450act"/>
</dbReference>
<keyword evidence="8" id="KW-1185">Reference proteome</keyword>
<reference evidence="7 8" key="1">
    <citation type="submission" date="2019-02" db="EMBL/GenBank/DDBJ databases">
        <title>Draft genome sequence of Amycolatopsis sp. 8-3EHSu isolated from roots of Suaeda maritima.</title>
        <authorList>
            <person name="Duangmal K."/>
            <person name="Chantavorakit T."/>
        </authorList>
    </citation>
    <scope>NUCLEOTIDE SEQUENCE [LARGE SCALE GENOMIC DNA]</scope>
    <source>
        <strain evidence="7 8">8-3EHSu</strain>
    </source>
</reference>
<dbReference type="InterPro" id="IPR050426">
    <property type="entry name" value="Glycosyltransferase_28"/>
</dbReference>
<dbReference type="GO" id="GO:0008194">
    <property type="term" value="F:UDP-glycosyltransferase activity"/>
    <property type="evidence" value="ECO:0007669"/>
    <property type="project" value="InterPro"/>
</dbReference>
<accession>A0A4Q7J558</accession>
<keyword evidence="3 7" id="KW-0808">Transferase</keyword>
<dbReference type="PANTHER" id="PTHR48050:SF13">
    <property type="entry name" value="STEROL 3-BETA-GLUCOSYLTRANSFERASE UGT80A2"/>
    <property type="match status" value="1"/>
</dbReference>
<dbReference type="AlphaFoldDB" id="A0A4Q7J558"/>
<keyword evidence="4" id="KW-0045">Antibiotic biosynthesis</keyword>
<comment type="caution">
    <text evidence="7">The sequence shown here is derived from an EMBL/GenBank/DDBJ whole genome shotgun (WGS) entry which is preliminary data.</text>
</comment>
<dbReference type="OrthoDB" id="5488434at2"/>
<feature type="domain" description="Erythromycin biosynthesis protein CIII-like N-terminal" evidence="6">
    <location>
        <begin position="22"/>
        <end position="259"/>
    </location>
</feature>
<dbReference type="InterPro" id="IPR002213">
    <property type="entry name" value="UDP_glucos_trans"/>
</dbReference>
<keyword evidence="2" id="KW-0328">Glycosyltransferase</keyword>
<evidence type="ECO:0000256" key="4">
    <source>
        <dbReference type="ARBA" id="ARBA00023194"/>
    </source>
</evidence>
<evidence type="ECO:0000259" key="6">
    <source>
        <dbReference type="Pfam" id="PF21036"/>
    </source>
</evidence>
<dbReference type="InterPro" id="IPR048284">
    <property type="entry name" value="EryCIII-like_N"/>
</dbReference>
<sequence length="425" mass="47470">MRVLFVANPEKAHCFPMVPLAWALRTEGHEVRFASQPHFSGALTQAGLTANPVGRDADIWKLMPRHPEFKGQRWEPKYGLSVPYEVAEFPEKAVWEYLPEAYRLILRYWHKPACFPMIGGLVDFAKAWQPDLIIWEPLAMAGPIAAKACGAAHARMLWGIDVFGVTRQTFNQVKNSLPAEYHEDPLGEWLGAYARKHGAEFGEDMITGHFTIDQLPDSLRLEADLHYLSMRHVPYGGPAVVPRWLWDKPAKPRVALTMGISLIDHDAGYFVDLQDILDEMADLDIELVVTIPESEQRKLARVPANTRMVSYVPLHALAPTCSAVITHGGFGTFLTMALQGVPQFSAPWDFDAPEFARRAAAQGGSLTIRADEATGRLIRDGVVRLLTEASFTEKSAELRDDLLALPTPNELVPEIEALVTKHRVR</sequence>
<evidence type="ECO:0000256" key="2">
    <source>
        <dbReference type="ARBA" id="ARBA00022676"/>
    </source>
</evidence>
<comment type="similarity">
    <text evidence="1">Belongs to the glycosyltransferase 28 family.</text>
</comment>
<dbReference type="Pfam" id="PF21036">
    <property type="entry name" value="EryCIII-like_N"/>
    <property type="match status" value="1"/>
</dbReference>
<name>A0A4Q7J558_9PSEU</name>